<evidence type="ECO:0000259" key="2">
    <source>
        <dbReference type="PROSITE" id="PS50883"/>
    </source>
</evidence>
<dbReference type="PROSITE" id="PS50883">
    <property type="entry name" value="EAL"/>
    <property type="match status" value="1"/>
</dbReference>
<name>A0A6N8DNX5_RHOAC</name>
<protein>
    <submittedName>
        <fullName evidence="4">EAL domain-containing protein</fullName>
    </submittedName>
</protein>
<dbReference type="CDD" id="cd01948">
    <property type="entry name" value="EAL"/>
    <property type="match status" value="1"/>
</dbReference>
<dbReference type="Pfam" id="PF00563">
    <property type="entry name" value="EAL"/>
    <property type="match status" value="1"/>
</dbReference>
<dbReference type="InterPro" id="IPR029787">
    <property type="entry name" value="Nucleotide_cyclase"/>
</dbReference>
<evidence type="ECO:0000313" key="4">
    <source>
        <dbReference type="EMBL" id="MTV30891.1"/>
    </source>
</evidence>
<dbReference type="Gene3D" id="3.30.70.270">
    <property type="match status" value="1"/>
</dbReference>
<dbReference type="Pfam" id="PF00990">
    <property type="entry name" value="GGDEF"/>
    <property type="match status" value="1"/>
</dbReference>
<dbReference type="PROSITE" id="PS50887">
    <property type="entry name" value="GGDEF"/>
    <property type="match status" value="1"/>
</dbReference>
<dbReference type="Gene3D" id="3.30.450.20">
    <property type="entry name" value="PAS domain"/>
    <property type="match status" value="1"/>
</dbReference>
<sequence length="779" mass="83215">MSAFFSFSSSAKRDRDLPLPVYRALIVSLFEGAARNAANVFAYTVLGAFMMIRADDLAISLSSGLLMAASVFRATVEISCWRTISAKGADALATAEMVEAEEMRYVAAVGLFGAALTLLQGLVLVLPSGEPFRLLTIAGVLIFLVSAPARACGSPRAVVLQTSVINVGFCAAMLVTGGANAYLGIMMSLALFRHLRDTTRSLHGTMVSMLLARRRAEDVAQKLDTALNNMARGLLMIDDGKRVQVSNRIFAEMFGLPATPVGLSVRRLVGALIAPTLNGDRARAALTEFFDGEGGSEGQWRLTDGRILAFSRQIVAQGAVITVADVTAEHEAEQNIQRMARFDPVTGLANRAFLAEMLDKTIASAAGGDGFSLLSIDLDRFKEVNDAHGHHVGDLLLTQAASRMRDVIGARGFVARFGGDEFVVLLEAARRETVVKIGTALVRALSAPCKIEGKAVRIGASVGAAVFPDDAPDGKAATLLKAADMALYDAKASGRGAIKFFVEDMALSVRRRRRLGAALRDALGHNQLTLAYQPIVDIDGGRVMAVEALLRWTHPEFGSVSPAEFIPIAEEIGAIIEIGAFVLENACRDALAWPAHVRIAVNLSALQFEGGDLEATVRGALERTGLAPDRLELEITESILIGNHAAVLEKLNRLNALGVHIALDDFGTGYSSLSYLNDFNFDKVKVDQSFIRDMTSARNSKAVSIIRAVNAIGADLNMTVVAEGVETEQQLSALRALGVSGAQGYYFSRPAPAREIGVMLLKEIADRTSAKRPGEKKTA</sequence>
<dbReference type="SUPFAM" id="SSF141868">
    <property type="entry name" value="EAL domain-like"/>
    <property type="match status" value="1"/>
</dbReference>
<dbReference type="SUPFAM" id="SSF55785">
    <property type="entry name" value="PYP-like sensor domain (PAS domain)"/>
    <property type="match status" value="1"/>
</dbReference>
<evidence type="ECO:0000259" key="3">
    <source>
        <dbReference type="PROSITE" id="PS50887"/>
    </source>
</evidence>
<feature type="transmembrane region" description="Helical" evidence="1">
    <location>
        <begin position="132"/>
        <end position="152"/>
    </location>
</feature>
<feature type="transmembrane region" description="Helical" evidence="1">
    <location>
        <begin position="164"/>
        <end position="192"/>
    </location>
</feature>
<dbReference type="EMBL" id="WNKS01000005">
    <property type="protein sequence ID" value="MTV30891.1"/>
    <property type="molecule type" value="Genomic_DNA"/>
</dbReference>
<dbReference type="SMART" id="SM00052">
    <property type="entry name" value="EAL"/>
    <property type="match status" value="1"/>
</dbReference>
<dbReference type="RefSeq" id="WP_155445585.1">
    <property type="nucleotide sequence ID" value="NZ_JAOQNR010000004.1"/>
</dbReference>
<accession>A0A6N8DNX5</accession>
<organism evidence="4 5">
    <name type="scientific">Rhodoblastus acidophilus</name>
    <name type="common">Rhodopseudomonas acidophila</name>
    <dbReference type="NCBI Taxonomy" id="1074"/>
    <lineage>
        <taxon>Bacteria</taxon>
        <taxon>Pseudomonadati</taxon>
        <taxon>Pseudomonadota</taxon>
        <taxon>Alphaproteobacteria</taxon>
        <taxon>Hyphomicrobiales</taxon>
        <taxon>Rhodoblastaceae</taxon>
        <taxon>Rhodoblastus</taxon>
    </lineage>
</organism>
<dbReference type="AlphaFoldDB" id="A0A6N8DNX5"/>
<keyword evidence="1" id="KW-1133">Transmembrane helix</keyword>
<feature type="transmembrane region" description="Helical" evidence="1">
    <location>
        <begin position="105"/>
        <end position="126"/>
    </location>
</feature>
<dbReference type="InterPro" id="IPR035919">
    <property type="entry name" value="EAL_sf"/>
</dbReference>
<feature type="domain" description="GGDEF" evidence="3">
    <location>
        <begin position="369"/>
        <end position="503"/>
    </location>
</feature>
<evidence type="ECO:0000313" key="5">
    <source>
        <dbReference type="Proteomes" id="UP000439113"/>
    </source>
</evidence>
<keyword evidence="1" id="KW-0812">Transmembrane</keyword>
<dbReference type="Pfam" id="PF12860">
    <property type="entry name" value="PAS_7"/>
    <property type="match status" value="1"/>
</dbReference>
<dbReference type="InterPro" id="IPR052155">
    <property type="entry name" value="Biofilm_reg_signaling"/>
</dbReference>
<dbReference type="OrthoDB" id="9814202at2"/>
<dbReference type="InterPro" id="IPR043128">
    <property type="entry name" value="Rev_trsase/Diguanyl_cyclase"/>
</dbReference>
<comment type="caution">
    <text evidence="4">The sequence shown here is derived from an EMBL/GenBank/DDBJ whole genome shotgun (WGS) entry which is preliminary data.</text>
</comment>
<dbReference type="SMART" id="SM00267">
    <property type="entry name" value="GGDEF"/>
    <property type="match status" value="1"/>
</dbReference>
<gene>
    <name evidence="4" type="ORF">GJ654_07780</name>
</gene>
<proteinExistence type="predicted"/>
<dbReference type="Gene3D" id="3.20.20.450">
    <property type="entry name" value="EAL domain"/>
    <property type="match status" value="1"/>
</dbReference>
<dbReference type="InterPro" id="IPR000160">
    <property type="entry name" value="GGDEF_dom"/>
</dbReference>
<dbReference type="PANTHER" id="PTHR44757:SF2">
    <property type="entry name" value="BIOFILM ARCHITECTURE MAINTENANCE PROTEIN MBAA"/>
    <property type="match status" value="1"/>
</dbReference>
<keyword evidence="1" id="KW-0472">Membrane</keyword>
<dbReference type="SUPFAM" id="SSF55073">
    <property type="entry name" value="Nucleotide cyclase"/>
    <property type="match status" value="1"/>
</dbReference>
<dbReference type="InterPro" id="IPR001633">
    <property type="entry name" value="EAL_dom"/>
</dbReference>
<dbReference type="NCBIfam" id="TIGR00254">
    <property type="entry name" value="GGDEF"/>
    <property type="match status" value="1"/>
</dbReference>
<dbReference type="Proteomes" id="UP000439113">
    <property type="component" value="Unassembled WGS sequence"/>
</dbReference>
<dbReference type="InterPro" id="IPR035965">
    <property type="entry name" value="PAS-like_dom_sf"/>
</dbReference>
<evidence type="ECO:0000256" key="1">
    <source>
        <dbReference type="SAM" id="Phobius"/>
    </source>
</evidence>
<reference evidence="4 5" key="1">
    <citation type="submission" date="2019-11" db="EMBL/GenBank/DDBJ databases">
        <title>Whole-genome sequence of a Rhodoblastus acidophilus DSM 142.</title>
        <authorList>
            <person name="Kyndt J.A."/>
            <person name="Meyer T.E."/>
        </authorList>
    </citation>
    <scope>NUCLEOTIDE SEQUENCE [LARGE SCALE GENOMIC DNA]</scope>
    <source>
        <strain evidence="4 5">DSM 142</strain>
    </source>
</reference>
<dbReference type="CDD" id="cd01949">
    <property type="entry name" value="GGDEF"/>
    <property type="match status" value="1"/>
</dbReference>
<dbReference type="PANTHER" id="PTHR44757">
    <property type="entry name" value="DIGUANYLATE CYCLASE DGCP"/>
    <property type="match status" value="1"/>
</dbReference>
<feature type="domain" description="EAL" evidence="2">
    <location>
        <begin position="512"/>
        <end position="764"/>
    </location>
</feature>